<keyword evidence="7" id="KW-1185">Reference proteome</keyword>
<dbReference type="InterPro" id="IPR003593">
    <property type="entry name" value="AAA+_ATPase"/>
</dbReference>
<dbReference type="SMART" id="SM00382">
    <property type="entry name" value="AAA"/>
    <property type="match status" value="1"/>
</dbReference>
<dbReference type="RefSeq" id="WP_229212520.1">
    <property type="nucleotide sequence ID" value="NZ_FNAN01000001.1"/>
</dbReference>
<comment type="similarity">
    <text evidence="1">Belongs to the ABC transporter superfamily.</text>
</comment>
<dbReference type="PROSITE" id="PS00211">
    <property type="entry name" value="ABC_TRANSPORTER_1"/>
    <property type="match status" value="1"/>
</dbReference>
<dbReference type="AlphaFoldDB" id="A0A1G6VM97"/>
<accession>A0A1G6VM97</accession>
<organism evidence="6 7">
    <name type="scientific">Dyadobacter soli</name>
    <dbReference type="NCBI Taxonomy" id="659014"/>
    <lineage>
        <taxon>Bacteria</taxon>
        <taxon>Pseudomonadati</taxon>
        <taxon>Bacteroidota</taxon>
        <taxon>Cytophagia</taxon>
        <taxon>Cytophagales</taxon>
        <taxon>Spirosomataceae</taxon>
        <taxon>Dyadobacter</taxon>
    </lineage>
</organism>
<keyword evidence="2" id="KW-0813">Transport</keyword>
<evidence type="ECO:0000256" key="3">
    <source>
        <dbReference type="ARBA" id="ARBA00022741"/>
    </source>
</evidence>
<dbReference type="InterPro" id="IPR003439">
    <property type="entry name" value="ABC_transporter-like_ATP-bd"/>
</dbReference>
<name>A0A1G6VM97_9BACT</name>
<evidence type="ECO:0000256" key="1">
    <source>
        <dbReference type="ARBA" id="ARBA00005417"/>
    </source>
</evidence>
<evidence type="ECO:0000256" key="4">
    <source>
        <dbReference type="ARBA" id="ARBA00022840"/>
    </source>
</evidence>
<proteinExistence type="inferred from homology"/>
<dbReference type="Proteomes" id="UP000198748">
    <property type="component" value="Unassembled WGS sequence"/>
</dbReference>
<dbReference type="GO" id="GO:0005524">
    <property type="term" value="F:ATP binding"/>
    <property type="evidence" value="ECO:0007669"/>
    <property type="project" value="UniProtKB-KW"/>
</dbReference>
<dbReference type="PROSITE" id="PS50893">
    <property type="entry name" value="ABC_TRANSPORTER_2"/>
    <property type="match status" value="1"/>
</dbReference>
<feature type="domain" description="ABC transporter" evidence="5">
    <location>
        <begin position="17"/>
        <end position="245"/>
    </location>
</feature>
<dbReference type="Gene3D" id="3.40.50.300">
    <property type="entry name" value="P-loop containing nucleotide triphosphate hydrolases"/>
    <property type="match status" value="1"/>
</dbReference>
<keyword evidence="3" id="KW-0547">Nucleotide-binding</keyword>
<gene>
    <name evidence="6" type="ORF">SAMN04487996_101269</name>
</gene>
<reference evidence="7" key="1">
    <citation type="submission" date="2016-10" db="EMBL/GenBank/DDBJ databases">
        <authorList>
            <person name="Varghese N."/>
            <person name="Submissions S."/>
        </authorList>
    </citation>
    <scope>NUCLEOTIDE SEQUENCE [LARGE SCALE GENOMIC DNA]</scope>
    <source>
        <strain evidence="7">DSM 25329</strain>
    </source>
</reference>
<evidence type="ECO:0000313" key="6">
    <source>
        <dbReference type="EMBL" id="SDD54005.1"/>
    </source>
</evidence>
<dbReference type="STRING" id="659014.SAMN04487996_101269"/>
<keyword evidence="4 6" id="KW-0067">ATP-binding</keyword>
<protein>
    <submittedName>
        <fullName evidence="6">ABC-2 type transport system ATP-binding protein</fullName>
    </submittedName>
</protein>
<evidence type="ECO:0000256" key="2">
    <source>
        <dbReference type="ARBA" id="ARBA00022448"/>
    </source>
</evidence>
<dbReference type="GO" id="GO:0016887">
    <property type="term" value="F:ATP hydrolysis activity"/>
    <property type="evidence" value="ECO:0007669"/>
    <property type="project" value="InterPro"/>
</dbReference>
<sequence length="324" mass="36116">MRYICGFTKRSFIVYILETKALSHQFGAGEPVVRNLDLKIPQGSIYGFLGPNGAGKTTTLRLMLGLIKKQSGQIEIFARPLEHHREQTLRQIGSMIDSPSFYGHLSAYENLLVFQKIFQCPKSRISEVLHLVGLSRTGSKKASRFSLGMKQRLGIAIALLHNPSLLILDEPTNGLDPNGMIEIREMLIRLNRQQGISILISSHLLGEMQKLVTHVGIINAGKLVYEGTLDKLVSKSGQSFQATWEIDHTARAMEIVGHKYNAVKLDDQKIVIADLTRDQIGAVNRELIVAGIPVYEITTSHKDLESIFMNLITNNNGTLQQFSK</sequence>
<evidence type="ECO:0000259" key="5">
    <source>
        <dbReference type="PROSITE" id="PS50893"/>
    </source>
</evidence>
<dbReference type="InterPro" id="IPR017871">
    <property type="entry name" value="ABC_transporter-like_CS"/>
</dbReference>
<dbReference type="SUPFAM" id="SSF52540">
    <property type="entry name" value="P-loop containing nucleoside triphosphate hydrolases"/>
    <property type="match status" value="1"/>
</dbReference>
<evidence type="ECO:0000313" key="7">
    <source>
        <dbReference type="Proteomes" id="UP000198748"/>
    </source>
</evidence>
<dbReference type="EMBL" id="FNAN01000001">
    <property type="protein sequence ID" value="SDD54005.1"/>
    <property type="molecule type" value="Genomic_DNA"/>
</dbReference>
<dbReference type="PANTHER" id="PTHR43335">
    <property type="entry name" value="ABC TRANSPORTER, ATP-BINDING PROTEIN"/>
    <property type="match status" value="1"/>
</dbReference>
<dbReference type="InterPro" id="IPR027417">
    <property type="entry name" value="P-loop_NTPase"/>
</dbReference>
<dbReference type="PANTHER" id="PTHR43335:SF4">
    <property type="entry name" value="ABC TRANSPORTER, ATP-BINDING PROTEIN"/>
    <property type="match status" value="1"/>
</dbReference>
<dbReference type="Pfam" id="PF00005">
    <property type="entry name" value="ABC_tran"/>
    <property type="match status" value="1"/>
</dbReference>